<evidence type="ECO:0000313" key="4">
    <source>
        <dbReference type="Proteomes" id="UP000249757"/>
    </source>
</evidence>
<evidence type="ECO:0000313" key="3">
    <source>
        <dbReference type="EMBL" id="KAI1509289.1"/>
    </source>
</evidence>
<dbReference type="Proteomes" id="UP000249757">
    <property type="component" value="Unassembled WGS sequence"/>
</dbReference>
<reference evidence="4" key="1">
    <citation type="journal article" date="2022" name="Microb. Genom.">
        <title>A global pangenome for the wheat fungal pathogen Pyrenophora tritici-repentis and prediction of effector protein structural homology.</title>
        <authorList>
            <person name="Moolhuijzen P.M."/>
            <person name="See P.T."/>
            <person name="Shi G."/>
            <person name="Powell H.R."/>
            <person name="Cockram J."/>
            <person name="Jorgensen L.N."/>
            <person name="Benslimane H."/>
            <person name="Strelkov S.E."/>
            <person name="Turner J."/>
            <person name="Liu Z."/>
            <person name="Moffat C.S."/>
        </authorList>
    </citation>
    <scope>NUCLEOTIDE SEQUENCE [LARGE SCALE GENOMIC DNA]</scope>
</reference>
<feature type="compositionally biased region" description="Basic residues" evidence="2">
    <location>
        <begin position="364"/>
        <end position="382"/>
    </location>
</feature>
<keyword evidence="4" id="KW-1185">Reference proteome</keyword>
<comment type="caution">
    <text evidence="3">The sequence shown here is derived from an EMBL/GenBank/DDBJ whole genome shotgun (WGS) entry which is preliminary data.</text>
</comment>
<protein>
    <submittedName>
        <fullName evidence="3">Uncharacterized protein</fullName>
    </submittedName>
</protein>
<proteinExistence type="predicted"/>
<feature type="compositionally biased region" description="Polar residues" evidence="2">
    <location>
        <begin position="77"/>
        <end position="98"/>
    </location>
</feature>
<feature type="region of interest" description="Disordered" evidence="2">
    <location>
        <begin position="343"/>
        <end position="385"/>
    </location>
</feature>
<name>A0A922N825_9PLEO</name>
<feature type="region of interest" description="Disordered" evidence="2">
    <location>
        <begin position="1"/>
        <end position="128"/>
    </location>
</feature>
<evidence type="ECO:0000256" key="1">
    <source>
        <dbReference type="SAM" id="Coils"/>
    </source>
</evidence>
<evidence type="ECO:0000256" key="2">
    <source>
        <dbReference type="SAM" id="MobiDB-lite"/>
    </source>
</evidence>
<gene>
    <name evidence="3" type="ORF">Ptr86124_011829</name>
</gene>
<feature type="coiled-coil region" evidence="1">
    <location>
        <begin position="292"/>
        <end position="337"/>
    </location>
</feature>
<organism evidence="3 4">
    <name type="scientific">Pyrenophora tritici-repentis</name>
    <dbReference type="NCBI Taxonomy" id="45151"/>
    <lineage>
        <taxon>Eukaryota</taxon>
        <taxon>Fungi</taxon>
        <taxon>Dikarya</taxon>
        <taxon>Ascomycota</taxon>
        <taxon>Pezizomycotina</taxon>
        <taxon>Dothideomycetes</taxon>
        <taxon>Pleosporomycetidae</taxon>
        <taxon>Pleosporales</taxon>
        <taxon>Pleosporineae</taxon>
        <taxon>Pleosporaceae</taxon>
        <taxon>Pyrenophora</taxon>
    </lineage>
</organism>
<dbReference type="AlphaFoldDB" id="A0A922N825"/>
<keyword evidence="1" id="KW-0175">Coiled coil</keyword>
<accession>A0A922N825</accession>
<dbReference type="EMBL" id="NRDI02000021">
    <property type="protein sequence ID" value="KAI1509289.1"/>
    <property type="molecule type" value="Genomic_DNA"/>
</dbReference>
<sequence length="409" mass="45967">MSPTPPKAEEPPQKRPRGRPRKDGRPAGSVPKVAKPANHPYTNLAHPIDGSVIKRGRGRPRKVPLVLTVPAQGNGIDDNTTVAPDASSRTPQKQQKMSDQPKRLEELDVSTDQSEETPKQFCLSQTGGSGQGQKCENFWTTEYEGPNDLKMMTLKDNIARQQLQCKRWAEDRQHRLRAAAGPGAAWGKRWELPKYGVEDEIPKELGQIDKFMFPQLAIVASGPALESEVVEEVPKELCQTDESMFPQWSAIKKRRDNKSYTLQLDNHPEYHGGAILWSPKRVQQARDDQVSRQQQAEQLQLQKAEIAEMKEKARLCKLQLQKEKRVERERLREERRKVAAAKLAEKQHQKPLNNARKVIQLPQKGKRKASQPHKPATKRQKRVGVAPAVVGVASVAPATTVRNNQLSGS</sequence>